<feature type="transmembrane region" description="Helical" evidence="8">
    <location>
        <begin position="137"/>
        <end position="155"/>
    </location>
</feature>
<keyword evidence="5 8" id="KW-0812">Transmembrane</keyword>
<keyword evidence="6 8" id="KW-1133">Transmembrane helix</keyword>
<evidence type="ECO:0000256" key="8">
    <source>
        <dbReference type="SAM" id="Phobius"/>
    </source>
</evidence>
<sequence>MPARDSQQGANAPFYATPLGVWLIVALWGLSHMVLRGLSTPVLGTDDMFENILVQQLSAGYMLRQPPLYEWLLWSLQRLAGPTIWSFLSLKYGLISLSALFLFLIARRAIADPRLAALCVFSYSLFYQFGWNLHEGVTHTVVLVTACSASAWAFLRALETRSLIRYAIFGLAVGAGLLAKHSYPLFVLALLLACLSDRAWRPRLRTAGLLLALVVALLVYSPFLAWILTEGRALLGDAAVTMGLRSETSHLMRAGEGLGKLGFALIGFSVPLVPVLALLFWQRFVGKMVPAEARVNDVARLCGRTVLIMIALTALLITWTGATYVKERHMHPLLLLLPIWLFADLARFEVGRRWRWLAVVVMAFAVVAILARVPGFIAPDRIMCGGKCRHMKPYAGIQSELAQMGAAEATLVADDDYTAGNLRVLFPDARVLSDTWPGPDERRDLCLYFWEAGEQEPEQSASEAFAAHRNLASVPDAPGRYLSANWPHLWKEEGWRTTWWGVQPLPPDHVLCDQSPAVEGVR</sequence>
<comment type="caution">
    <text evidence="10">The sequence shown here is derived from an EMBL/GenBank/DDBJ whole genome shotgun (WGS) entry which is preliminary data.</text>
</comment>
<feature type="domain" description="Glycosyltransferase RgtA/B/C/D-like" evidence="9">
    <location>
        <begin position="65"/>
        <end position="226"/>
    </location>
</feature>
<reference evidence="10" key="1">
    <citation type="submission" date="2018-08" db="EMBL/GenBank/DDBJ databases">
        <authorList>
            <person name="Jin W."/>
            <person name="Wang H."/>
            <person name="Yang Y."/>
            <person name="Li M."/>
            <person name="Liu J."/>
        </authorList>
    </citation>
    <scope>NUCLEOTIDE SEQUENCE</scope>
    <source>
        <strain evidence="10">AESS21</strain>
    </source>
</reference>
<feature type="transmembrane region" description="Helical" evidence="8">
    <location>
        <begin position="162"/>
        <end position="179"/>
    </location>
</feature>
<dbReference type="GO" id="GO:0005886">
    <property type="term" value="C:plasma membrane"/>
    <property type="evidence" value="ECO:0007669"/>
    <property type="project" value="UniProtKB-SubCell"/>
</dbReference>
<dbReference type="GO" id="GO:0009103">
    <property type="term" value="P:lipopolysaccharide biosynthetic process"/>
    <property type="evidence" value="ECO:0007669"/>
    <property type="project" value="UniProtKB-ARBA"/>
</dbReference>
<evidence type="ECO:0000256" key="7">
    <source>
        <dbReference type="ARBA" id="ARBA00023136"/>
    </source>
</evidence>
<keyword evidence="7 8" id="KW-0472">Membrane</keyword>
<evidence type="ECO:0000256" key="4">
    <source>
        <dbReference type="ARBA" id="ARBA00022679"/>
    </source>
</evidence>
<dbReference type="AlphaFoldDB" id="A0A944CAW3"/>
<evidence type="ECO:0000256" key="6">
    <source>
        <dbReference type="ARBA" id="ARBA00022989"/>
    </source>
</evidence>
<dbReference type="RefSeq" id="WP_213215464.1">
    <property type="nucleotide sequence ID" value="NZ_QTKU01000001.1"/>
</dbReference>
<dbReference type="PANTHER" id="PTHR33908:SF11">
    <property type="entry name" value="MEMBRANE PROTEIN"/>
    <property type="match status" value="1"/>
</dbReference>
<evidence type="ECO:0000256" key="1">
    <source>
        <dbReference type="ARBA" id="ARBA00004651"/>
    </source>
</evidence>
<evidence type="ECO:0000313" key="10">
    <source>
        <dbReference type="EMBL" id="MBS8259890.1"/>
    </source>
</evidence>
<dbReference type="Proteomes" id="UP000705379">
    <property type="component" value="Unassembled WGS sequence"/>
</dbReference>
<feature type="transmembrane region" description="Helical" evidence="8">
    <location>
        <begin position="115"/>
        <end position="131"/>
    </location>
</feature>
<feature type="transmembrane region" description="Helical" evidence="8">
    <location>
        <begin position="357"/>
        <end position="377"/>
    </location>
</feature>
<feature type="transmembrane region" description="Helical" evidence="8">
    <location>
        <begin position="207"/>
        <end position="228"/>
    </location>
</feature>
<feature type="transmembrane region" description="Helical" evidence="8">
    <location>
        <begin position="301"/>
        <end position="321"/>
    </location>
</feature>
<dbReference type="GO" id="GO:0016763">
    <property type="term" value="F:pentosyltransferase activity"/>
    <property type="evidence" value="ECO:0007669"/>
    <property type="project" value="TreeGrafter"/>
</dbReference>
<feature type="transmembrane region" description="Helical" evidence="8">
    <location>
        <begin position="261"/>
        <end position="281"/>
    </location>
</feature>
<evidence type="ECO:0000256" key="3">
    <source>
        <dbReference type="ARBA" id="ARBA00022676"/>
    </source>
</evidence>
<evidence type="ECO:0000259" key="9">
    <source>
        <dbReference type="Pfam" id="PF13231"/>
    </source>
</evidence>
<dbReference type="InterPro" id="IPR038731">
    <property type="entry name" value="RgtA/B/C-like"/>
</dbReference>
<dbReference type="PANTHER" id="PTHR33908">
    <property type="entry name" value="MANNOSYLTRANSFERASE YKCB-RELATED"/>
    <property type="match status" value="1"/>
</dbReference>
<dbReference type="InterPro" id="IPR050297">
    <property type="entry name" value="LipidA_mod_glycosyltrf_83"/>
</dbReference>
<evidence type="ECO:0000256" key="5">
    <source>
        <dbReference type="ARBA" id="ARBA00022692"/>
    </source>
</evidence>
<evidence type="ECO:0000313" key="11">
    <source>
        <dbReference type="Proteomes" id="UP000705379"/>
    </source>
</evidence>
<dbReference type="Pfam" id="PF13231">
    <property type="entry name" value="PMT_2"/>
    <property type="match status" value="1"/>
</dbReference>
<feature type="transmembrane region" description="Helical" evidence="8">
    <location>
        <begin position="185"/>
        <end position="200"/>
    </location>
</feature>
<gene>
    <name evidence="10" type="ORF">DYI23_06635</name>
</gene>
<name>A0A944CAW3_9HYPH</name>
<accession>A0A944CAW3</accession>
<organism evidence="10 11">
    <name type="scientific">Roseibium polysiphoniae</name>
    <dbReference type="NCBI Taxonomy" id="2571221"/>
    <lineage>
        <taxon>Bacteria</taxon>
        <taxon>Pseudomonadati</taxon>
        <taxon>Pseudomonadota</taxon>
        <taxon>Alphaproteobacteria</taxon>
        <taxon>Hyphomicrobiales</taxon>
        <taxon>Stappiaceae</taxon>
        <taxon>Roseibium</taxon>
    </lineage>
</organism>
<dbReference type="EMBL" id="QTKU01000001">
    <property type="protein sequence ID" value="MBS8259890.1"/>
    <property type="molecule type" value="Genomic_DNA"/>
</dbReference>
<feature type="transmembrane region" description="Helical" evidence="8">
    <location>
        <begin position="333"/>
        <end position="350"/>
    </location>
</feature>
<keyword evidence="3" id="KW-0328">Glycosyltransferase</keyword>
<reference evidence="10" key="2">
    <citation type="journal article" date="2021" name="Microorganisms">
        <title>Bacterial Dimethylsulfoniopropionate Biosynthesis in the East China Sea.</title>
        <authorList>
            <person name="Liu J."/>
            <person name="Zhang Y."/>
            <person name="Liu J."/>
            <person name="Zhong H."/>
            <person name="Williams B.T."/>
            <person name="Zheng Y."/>
            <person name="Curson A.R.J."/>
            <person name="Sun C."/>
            <person name="Sun H."/>
            <person name="Song D."/>
            <person name="Wagner Mackenzie B."/>
            <person name="Bermejo Martinez A."/>
            <person name="Todd J.D."/>
            <person name="Zhang X.H."/>
        </authorList>
    </citation>
    <scope>NUCLEOTIDE SEQUENCE</scope>
    <source>
        <strain evidence="10">AESS21</strain>
    </source>
</reference>
<keyword evidence="2" id="KW-1003">Cell membrane</keyword>
<feature type="transmembrane region" description="Helical" evidence="8">
    <location>
        <begin position="84"/>
        <end position="106"/>
    </location>
</feature>
<protein>
    <recommendedName>
        <fullName evidence="9">Glycosyltransferase RgtA/B/C/D-like domain-containing protein</fullName>
    </recommendedName>
</protein>
<feature type="transmembrane region" description="Helical" evidence="8">
    <location>
        <begin position="12"/>
        <end position="31"/>
    </location>
</feature>
<evidence type="ECO:0000256" key="2">
    <source>
        <dbReference type="ARBA" id="ARBA00022475"/>
    </source>
</evidence>
<keyword evidence="4" id="KW-0808">Transferase</keyword>
<proteinExistence type="predicted"/>
<comment type="subcellular location">
    <subcellularLocation>
        <location evidence="1">Cell membrane</location>
        <topology evidence="1">Multi-pass membrane protein</topology>
    </subcellularLocation>
</comment>